<name>C6CBJ3_MUSP7</name>
<dbReference type="HOGENOM" id="CLU_016031_8_4_6"/>
<dbReference type="GO" id="GO:0004650">
    <property type="term" value="F:polygalacturonase activity"/>
    <property type="evidence" value="ECO:0007669"/>
    <property type="project" value="InterPro"/>
</dbReference>
<dbReference type="PANTHER" id="PTHR31339">
    <property type="entry name" value="PECTIN LYASE-RELATED"/>
    <property type="match status" value="1"/>
</dbReference>
<keyword evidence="3 4" id="KW-0326">Glycosidase</keyword>
<dbReference type="InterPro" id="IPR011050">
    <property type="entry name" value="Pectin_lyase_fold/virulence"/>
</dbReference>
<keyword evidence="6" id="KW-1185">Reference proteome</keyword>
<comment type="similarity">
    <text evidence="1 4">Belongs to the glycosyl hydrolase 28 family.</text>
</comment>
<dbReference type="PANTHER" id="PTHR31339:SF0">
    <property type="entry name" value="PECTIN LYASE-LIKE SUPERFAMILY PROTEIN"/>
    <property type="match status" value="1"/>
</dbReference>
<dbReference type="InterPro" id="IPR012334">
    <property type="entry name" value="Pectin_lyas_fold"/>
</dbReference>
<evidence type="ECO:0000256" key="1">
    <source>
        <dbReference type="ARBA" id="ARBA00008834"/>
    </source>
</evidence>
<keyword evidence="2 4" id="KW-0378">Hydrolase</keyword>
<dbReference type="SUPFAM" id="SSF51126">
    <property type="entry name" value="Pectin lyase-like"/>
    <property type="match status" value="1"/>
</dbReference>
<organism evidence="5 6">
    <name type="scientific">Musicola paradisiaca (strain Ech703)</name>
    <name type="common">Dickeya paradisiaca</name>
    <name type="synonym">Dickeya dadantii</name>
    <dbReference type="NCBI Taxonomy" id="579405"/>
    <lineage>
        <taxon>Bacteria</taxon>
        <taxon>Pseudomonadati</taxon>
        <taxon>Pseudomonadota</taxon>
        <taxon>Gammaproteobacteria</taxon>
        <taxon>Enterobacterales</taxon>
        <taxon>Pectobacteriaceae</taxon>
        <taxon>Musicola</taxon>
    </lineage>
</organism>
<gene>
    <name evidence="5" type="ordered locus">Dd703_0972</name>
</gene>
<dbReference type="EMBL" id="CP001654">
    <property type="protein sequence ID" value="ACS84778.1"/>
    <property type="molecule type" value="Genomic_DNA"/>
</dbReference>
<reference evidence="5" key="1">
    <citation type="submission" date="2009-06" db="EMBL/GenBank/DDBJ databases">
        <title>Complete sequence of Dickeya dadantii Ech703.</title>
        <authorList>
            <consortium name="US DOE Joint Genome Institute"/>
            <person name="Lucas S."/>
            <person name="Copeland A."/>
            <person name="Lapidus A."/>
            <person name="Glavina del Rio T."/>
            <person name="Dalin E."/>
            <person name="Tice H."/>
            <person name="Bruce D."/>
            <person name="Goodwin L."/>
            <person name="Pitluck S."/>
            <person name="Chertkov O."/>
            <person name="Brettin T."/>
            <person name="Detter J.C."/>
            <person name="Han C."/>
            <person name="Larimer F."/>
            <person name="Land M."/>
            <person name="Hauser L."/>
            <person name="Kyrpides N."/>
            <person name="Mikhailova N."/>
            <person name="Balakrishnan V."/>
            <person name="Glasner J."/>
            <person name="Perna N.T."/>
        </authorList>
    </citation>
    <scope>NUCLEOTIDE SEQUENCE [LARGE SCALE GENOMIC DNA]</scope>
    <source>
        <strain evidence="5">Ech703</strain>
    </source>
</reference>
<dbReference type="RefSeq" id="WP_012764596.1">
    <property type="nucleotide sequence ID" value="NC_012880.1"/>
</dbReference>
<evidence type="ECO:0000256" key="3">
    <source>
        <dbReference type="ARBA" id="ARBA00023295"/>
    </source>
</evidence>
<dbReference type="Proteomes" id="UP000002734">
    <property type="component" value="Chromosome"/>
</dbReference>
<dbReference type="KEGG" id="dda:Dd703_0972"/>
<dbReference type="InterPro" id="IPR006626">
    <property type="entry name" value="PbH1"/>
</dbReference>
<protein>
    <submittedName>
        <fullName evidence="5">Glycoside hydrolase family 28</fullName>
    </submittedName>
</protein>
<evidence type="ECO:0000256" key="2">
    <source>
        <dbReference type="ARBA" id="ARBA00022801"/>
    </source>
</evidence>
<dbReference type="CAZy" id="GH28">
    <property type="family name" value="Glycoside Hydrolase Family 28"/>
</dbReference>
<dbReference type="InterPro" id="IPR051801">
    <property type="entry name" value="GH28_Enzymes"/>
</dbReference>
<evidence type="ECO:0000256" key="4">
    <source>
        <dbReference type="RuleBase" id="RU361169"/>
    </source>
</evidence>
<evidence type="ECO:0000313" key="5">
    <source>
        <dbReference type="EMBL" id="ACS84778.1"/>
    </source>
</evidence>
<dbReference type="eggNOG" id="COG5434">
    <property type="taxonomic scope" value="Bacteria"/>
</dbReference>
<evidence type="ECO:0000313" key="6">
    <source>
        <dbReference type="Proteomes" id="UP000002734"/>
    </source>
</evidence>
<dbReference type="STRING" id="579405.Dd703_0972"/>
<dbReference type="SMART" id="SM00710">
    <property type="entry name" value="PbH1"/>
    <property type="match status" value="3"/>
</dbReference>
<proteinExistence type="inferred from homology"/>
<dbReference type="AlphaFoldDB" id="C6CBJ3"/>
<sequence length="448" mass="48733">MRISLDEVTINRDGSVLVTALLQRMIDKIHDAGGGTLIVTPGIYRTGTLVLPSDFCLQLDAGATLLASADYGDYAAAQTLTTAELSNSALLYARGQQNITLCGAGKIDGNADAFFSSQADEQGYRLPHSHRPRMVVFEDCQAIRLQDITLTQSPMWTVHLVSCAQVFIARICVDNDLTMANTDALDIDSCQQVHISDCHFSAADDGICLKTTRKTPQIQRPLRNVTVTNCTLRSKSCAIKIGTETFADIENVTISNCSIYESNRGIGIISRDGGRFSRLIFSNITYSCAYAHACHWGKSDPIFISVRFRDPEIRPGNISDVAFNNIVGVTEGAINLHSEIQGAIENIAFNAVSIRQLPSDNHAQGEYDIRPPCNPERPTGMGLDNAYRVNPQTGRAFGVEKYPGGLPAIFAKGVASLHLNDIQIIRPDHLPPGWNPQAIVMEDAITAP</sequence>
<dbReference type="Pfam" id="PF00295">
    <property type="entry name" value="Glyco_hydro_28"/>
    <property type="match status" value="1"/>
</dbReference>
<dbReference type="GO" id="GO:0005975">
    <property type="term" value="P:carbohydrate metabolic process"/>
    <property type="evidence" value="ECO:0007669"/>
    <property type="project" value="InterPro"/>
</dbReference>
<accession>C6CBJ3</accession>
<dbReference type="InterPro" id="IPR000743">
    <property type="entry name" value="Glyco_hydro_28"/>
</dbReference>
<dbReference type="Gene3D" id="2.160.20.10">
    <property type="entry name" value="Single-stranded right-handed beta-helix, Pectin lyase-like"/>
    <property type="match status" value="1"/>
</dbReference>